<protein>
    <submittedName>
        <fullName evidence="3">Outer membrane beta-barrel protein</fullName>
    </submittedName>
</protein>
<evidence type="ECO:0000259" key="2">
    <source>
        <dbReference type="Pfam" id="PF13568"/>
    </source>
</evidence>
<dbReference type="Gene3D" id="2.40.160.20">
    <property type="match status" value="1"/>
</dbReference>
<dbReference type="AlphaFoldDB" id="A0A850NCL5"/>
<proteinExistence type="predicted"/>
<reference evidence="3 4" key="1">
    <citation type="submission" date="2020-01" db="EMBL/GenBank/DDBJ databases">
        <title>Draft Genome Analysis of Muricauda sp. HICW Isolated from coastal seawater of PR China.</title>
        <authorList>
            <person name="Chen M.-X."/>
        </authorList>
    </citation>
    <scope>NUCLEOTIDE SEQUENCE [LARGE SCALE GENOMIC DNA]</scope>
    <source>
        <strain evidence="3 4">HICW</strain>
    </source>
</reference>
<dbReference type="RefSeq" id="WP_176619513.1">
    <property type="nucleotide sequence ID" value="NZ_WYET01000001.1"/>
</dbReference>
<dbReference type="EMBL" id="WYET01000001">
    <property type="protein sequence ID" value="NVN17649.1"/>
    <property type="molecule type" value="Genomic_DNA"/>
</dbReference>
<accession>A0A850NCL5</accession>
<name>A0A850NCL5_9FLAO</name>
<feature type="chain" id="PRO_5033035661" evidence="1">
    <location>
        <begin position="19"/>
        <end position="211"/>
    </location>
</feature>
<comment type="caution">
    <text evidence="3">The sequence shown here is derived from an EMBL/GenBank/DDBJ whole genome shotgun (WGS) entry which is preliminary data.</text>
</comment>
<feature type="signal peptide" evidence="1">
    <location>
        <begin position="1"/>
        <end position="18"/>
    </location>
</feature>
<evidence type="ECO:0000313" key="4">
    <source>
        <dbReference type="Proteomes" id="UP000558089"/>
    </source>
</evidence>
<keyword evidence="1" id="KW-0732">Signal</keyword>
<sequence length="211" mass="23959">MKKTNLLIALLLCFTASAQLDNTFGIKAGTNYSQFRPDIEFYGEKVLDFQGKIGYYIGGFFNIRISDKTSIRPELLLANQGTKTSSEFYMEFFDDDPMVGKVVTKVNELMILVPVNFRIELVERLYLELGMQPGYAVKRTEVAKKVPFDPSLEGEKDTYSDFDRFDFGLNGGLGFDLTNQLELNLRYNYGLIERDNTIKTSVISLGLGFKI</sequence>
<evidence type="ECO:0000256" key="1">
    <source>
        <dbReference type="SAM" id="SignalP"/>
    </source>
</evidence>
<dbReference type="SUPFAM" id="SSF56925">
    <property type="entry name" value="OMPA-like"/>
    <property type="match status" value="1"/>
</dbReference>
<dbReference type="Proteomes" id="UP000558089">
    <property type="component" value="Unassembled WGS sequence"/>
</dbReference>
<gene>
    <name evidence="3" type="ORF">GUA46_04790</name>
</gene>
<dbReference type="InterPro" id="IPR011250">
    <property type="entry name" value="OMP/PagP_B-barrel"/>
</dbReference>
<keyword evidence="4" id="KW-1185">Reference proteome</keyword>
<organism evidence="3 4">
    <name type="scientific">Flagellimonas chongwuensis</name>
    <dbReference type="NCBI Taxonomy" id="2697365"/>
    <lineage>
        <taxon>Bacteria</taxon>
        <taxon>Pseudomonadati</taxon>
        <taxon>Bacteroidota</taxon>
        <taxon>Flavobacteriia</taxon>
        <taxon>Flavobacteriales</taxon>
        <taxon>Flavobacteriaceae</taxon>
        <taxon>Flagellimonas</taxon>
    </lineage>
</organism>
<dbReference type="InterPro" id="IPR025665">
    <property type="entry name" value="Beta-barrel_OMP_2"/>
</dbReference>
<evidence type="ECO:0000313" key="3">
    <source>
        <dbReference type="EMBL" id="NVN17649.1"/>
    </source>
</evidence>
<feature type="domain" description="Outer membrane protein beta-barrel" evidence="2">
    <location>
        <begin position="23"/>
        <end position="192"/>
    </location>
</feature>
<dbReference type="Pfam" id="PF13568">
    <property type="entry name" value="OMP_b-brl_2"/>
    <property type="match status" value="1"/>
</dbReference>